<evidence type="ECO:0000256" key="1">
    <source>
        <dbReference type="ARBA" id="ARBA00005189"/>
    </source>
</evidence>
<dbReference type="GO" id="GO:0005737">
    <property type="term" value="C:cytoplasm"/>
    <property type="evidence" value="ECO:0007669"/>
    <property type="project" value="UniProtKB-ARBA"/>
</dbReference>
<sequence length="380" mass="39011">MKALISAYARTPFHFARKGALVGMRPDTLAAQAVTGLLRRTGASGIDPATLDDVIAGCAYPEAAQGNNIARIVALLAGLPFELGGMTVNRFCGSSMSAVHIAAANIEAGLGDAYLCFGVESMSMVPQGGFNFSPNPQLLEHSDAYIAMGLTAENVAQRFEVSRADQEQFAFASHQKAANAREWGHLTGEIVPVQLASGDYVTQDGCIRPGTTLDALAQLRPVFKDGGVVTAGTSSPLTDGAAVVLVTSEDYAARHGLAPLARIRAMATAGVDPALMGIGPVPATQKALARAGLAPADLDVVEINEAFGSQALACIRALGLRHETVNIDGGGLAIGHPLGATGARITGKAASLLAREGGRYALATQCIGGGQGIATILERL</sequence>
<dbReference type="PANTHER" id="PTHR43853">
    <property type="entry name" value="3-KETOACYL-COA THIOLASE, PEROXISOMAL"/>
    <property type="match status" value="1"/>
</dbReference>
<reference evidence="9 10" key="1">
    <citation type="submission" date="2017-01" db="EMBL/GenBank/DDBJ databases">
        <authorList>
            <person name="Mah S.A."/>
            <person name="Swanson W.J."/>
            <person name="Moy G.W."/>
            <person name="Vacquier V.D."/>
        </authorList>
    </citation>
    <scope>NUCLEOTIDE SEQUENCE [LARGE SCALE GENOMIC DNA]</scope>
    <source>
        <strain evidence="9 10">DCY110</strain>
    </source>
</reference>
<accession>A0A1P8K2R9</accession>
<keyword evidence="10" id="KW-1185">Reference proteome</keyword>
<dbReference type="SUPFAM" id="SSF53901">
    <property type="entry name" value="Thiolase-like"/>
    <property type="match status" value="2"/>
</dbReference>
<feature type="active site" description="Proton acceptor" evidence="5">
    <location>
        <position position="336"/>
    </location>
</feature>
<dbReference type="PROSITE" id="PS00098">
    <property type="entry name" value="THIOLASE_1"/>
    <property type="match status" value="1"/>
</dbReference>
<evidence type="ECO:0000259" key="8">
    <source>
        <dbReference type="Pfam" id="PF02803"/>
    </source>
</evidence>
<dbReference type="GO" id="GO:0003988">
    <property type="term" value="F:acetyl-CoA C-acyltransferase activity"/>
    <property type="evidence" value="ECO:0007669"/>
    <property type="project" value="UniProtKB-ARBA"/>
</dbReference>
<dbReference type="InterPro" id="IPR002155">
    <property type="entry name" value="Thiolase"/>
</dbReference>
<dbReference type="GO" id="GO:0006635">
    <property type="term" value="P:fatty acid beta-oxidation"/>
    <property type="evidence" value="ECO:0007669"/>
    <property type="project" value="TreeGrafter"/>
</dbReference>
<dbReference type="InterPro" id="IPR016039">
    <property type="entry name" value="Thiolase-like"/>
</dbReference>
<proteinExistence type="inferred from homology"/>
<dbReference type="InterPro" id="IPR020616">
    <property type="entry name" value="Thiolase_N"/>
</dbReference>
<evidence type="ECO:0000256" key="2">
    <source>
        <dbReference type="ARBA" id="ARBA00010982"/>
    </source>
</evidence>
<dbReference type="OrthoDB" id="8951704at2"/>
<keyword evidence="4 6" id="KW-0012">Acyltransferase</keyword>
<keyword evidence="3 6" id="KW-0808">Transferase</keyword>
<evidence type="ECO:0000256" key="4">
    <source>
        <dbReference type="ARBA" id="ARBA00023315"/>
    </source>
</evidence>
<dbReference type="PROSITE" id="PS00737">
    <property type="entry name" value="THIOLASE_2"/>
    <property type="match status" value="1"/>
</dbReference>
<dbReference type="FunFam" id="3.40.47.10:FF:000010">
    <property type="entry name" value="Acetyl-CoA acetyltransferase (Thiolase)"/>
    <property type="match status" value="1"/>
</dbReference>
<dbReference type="Proteomes" id="UP000186609">
    <property type="component" value="Chromosome"/>
</dbReference>
<evidence type="ECO:0000256" key="5">
    <source>
        <dbReference type="PIRSR" id="PIRSR000429-1"/>
    </source>
</evidence>
<dbReference type="InterPro" id="IPR020617">
    <property type="entry name" value="Thiolase_C"/>
</dbReference>
<dbReference type="RefSeq" id="WP_076203941.1">
    <property type="nucleotide sequence ID" value="NZ_CP019236.1"/>
</dbReference>
<dbReference type="PANTHER" id="PTHR43853:SF21">
    <property type="entry name" value="STEROID 3-KETOACYL-COA THIOLASE"/>
    <property type="match status" value="1"/>
</dbReference>
<dbReference type="NCBIfam" id="TIGR01930">
    <property type="entry name" value="AcCoA-C-Actrans"/>
    <property type="match status" value="1"/>
</dbReference>
<dbReference type="InterPro" id="IPR020615">
    <property type="entry name" value="Thiolase_acyl_enz_int_AS"/>
</dbReference>
<name>A0A1P8K2R9_9BURK</name>
<dbReference type="AlphaFoldDB" id="A0A1P8K2R9"/>
<feature type="domain" description="Thiolase C-terminal" evidence="8">
    <location>
        <begin position="258"/>
        <end position="379"/>
    </location>
</feature>
<dbReference type="STRING" id="1842727.RD110_26450"/>
<evidence type="ECO:0000259" key="7">
    <source>
        <dbReference type="Pfam" id="PF00108"/>
    </source>
</evidence>
<dbReference type="CDD" id="cd00751">
    <property type="entry name" value="thiolase"/>
    <property type="match status" value="1"/>
</dbReference>
<dbReference type="EMBL" id="CP019236">
    <property type="protein sequence ID" value="APW40304.1"/>
    <property type="molecule type" value="Genomic_DNA"/>
</dbReference>
<comment type="similarity">
    <text evidence="2 6">Belongs to the thiolase-like superfamily. Thiolase family.</text>
</comment>
<dbReference type="PIRSF" id="PIRSF000429">
    <property type="entry name" value="Ac-CoA_Ac_transf"/>
    <property type="match status" value="1"/>
</dbReference>
<evidence type="ECO:0000256" key="3">
    <source>
        <dbReference type="ARBA" id="ARBA00022679"/>
    </source>
</evidence>
<feature type="active site" description="Proton acceptor" evidence="5">
    <location>
        <position position="366"/>
    </location>
</feature>
<comment type="pathway">
    <text evidence="1">Lipid metabolism.</text>
</comment>
<organism evidence="9 10">
    <name type="scientific">Rhodoferax koreensis</name>
    <dbReference type="NCBI Taxonomy" id="1842727"/>
    <lineage>
        <taxon>Bacteria</taxon>
        <taxon>Pseudomonadati</taxon>
        <taxon>Pseudomonadota</taxon>
        <taxon>Betaproteobacteria</taxon>
        <taxon>Burkholderiales</taxon>
        <taxon>Comamonadaceae</taxon>
        <taxon>Rhodoferax</taxon>
    </lineage>
</organism>
<dbReference type="Pfam" id="PF02803">
    <property type="entry name" value="Thiolase_C"/>
    <property type="match status" value="1"/>
</dbReference>
<evidence type="ECO:0000313" key="9">
    <source>
        <dbReference type="EMBL" id="APW40304.1"/>
    </source>
</evidence>
<dbReference type="Pfam" id="PF00108">
    <property type="entry name" value="Thiolase_N"/>
    <property type="match status" value="1"/>
</dbReference>
<dbReference type="GO" id="GO:0010124">
    <property type="term" value="P:phenylacetate catabolic process"/>
    <property type="evidence" value="ECO:0007669"/>
    <property type="project" value="TreeGrafter"/>
</dbReference>
<dbReference type="InterPro" id="IPR050215">
    <property type="entry name" value="Thiolase-like_sf_Thiolase"/>
</dbReference>
<dbReference type="InterPro" id="IPR020613">
    <property type="entry name" value="Thiolase_CS"/>
</dbReference>
<protein>
    <submittedName>
        <fullName evidence="9">Acetyl-CoA acetyltransferase</fullName>
    </submittedName>
</protein>
<dbReference type="Gene3D" id="3.40.47.10">
    <property type="match status" value="1"/>
</dbReference>
<feature type="domain" description="Thiolase N-terminal" evidence="7">
    <location>
        <begin position="6"/>
        <end position="250"/>
    </location>
</feature>
<feature type="active site" description="Acyl-thioester intermediate" evidence="5">
    <location>
        <position position="92"/>
    </location>
</feature>
<dbReference type="KEGG" id="rhy:RD110_26450"/>
<evidence type="ECO:0000256" key="6">
    <source>
        <dbReference type="RuleBase" id="RU003557"/>
    </source>
</evidence>
<evidence type="ECO:0000313" key="10">
    <source>
        <dbReference type="Proteomes" id="UP000186609"/>
    </source>
</evidence>
<gene>
    <name evidence="9" type="ORF">RD110_26450</name>
</gene>